<dbReference type="EMBL" id="DPRK01000059">
    <property type="protein sequence ID" value="HCY80720.1"/>
    <property type="molecule type" value="Genomic_DNA"/>
</dbReference>
<gene>
    <name evidence="2" type="ORF">DHV22_03505</name>
</gene>
<dbReference type="AlphaFoldDB" id="A0A3D6BNA9"/>
<dbReference type="SUPFAM" id="SSF81301">
    <property type="entry name" value="Nucleotidyltransferase"/>
    <property type="match status" value="1"/>
</dbReference>
<accession>A0A3D6BNA9</accession>
<reference evidence="2 3" key="1">
    <citation type="journal article" date="2018" name="Nat. Biotechnol.">
        <title>A standardized bacterial taxonomy based on genome phylogeny substantially revises the tree of life.</title>
        <authorList>
            <person name="Parks D.H."/>
            <person name="Chuvochina M."/>
            <person name="Waite D.W."/>
            <person name="Rinke C."/>
            <person name="Skarshewski A."/>
            <person name="Chaumeil P.A."/>
            <person name="Hugenholtz P."/>
        </authorList>
    </citation>
    <scope>NUCLEOTIDE SEQUENCE [LARGE SCALE GENOMIC DNA]</scope>
    <source>
        <strain evidence="2">UBA10227</strain>
    </source>
</reference>
<protein>
    <recommendedName>
        <fullName evidence="1">DUF6036 domain-containing protein</fullName>
    </recommendedName>
</protein>
<evidence type="ECO:0000259" key="1">
    <source>
        <dbReference type="Pfam" id="PF19502"/>
    </source>
</evidence>
<organism evidence="2 3">
    <name type="scientific">Xanthomarina gelatinilytica</name>
    <dbReference type="NCBI Taxonomy" id="1137281"/>
    <lineage>
        <taxon>Bacteria</taxon>
        <taxon>Pseudomonadati</taxon>
        <taxon>Bacteroidota</taxon>
        <taxon>Flavobacteriia</taxon>
        <taxon>Flavobacteriales</taxon>
        <taxon>Flavobacteriaceae</taxon>
        <taxon>Xanthomarina</taxon>
    </lineage>
</organism>
<dbReference type="Proteomes" id="UP000263268">
    <property type="component" value="Unassembled WGS sequence"/>
</dbReference>
<sequence length="159" mass="18516">MIGDWNTAIENFIMLSTKHKVRMLMVGGAAVNFHGYQRHSADVDFWIDTSAENFDKLVAVFREMDYEIEDFPEAVKKRQQNISVKFSPVDFDLELITNFSVNKPFDEAYKQSETVTLEKNNKQLIWRVISLEDLITSKIKSGRPIDLLDIQQLQKKNKE</sequence>
<name>A0A3D6BNA9_9FLAO</name>
<comment type="caution">
    <text evidence="2">The sequence shown here is derived from an EMBL/GenBank/DDBJ whole genome shotgun (WGS) entry which is preliminary data.</text>
</comment>
<dbReference type="Pfam" id="PF19502">
    <property type="entry name" value="DUF6036"/>
    <property type="match status" value="1"/>
</dbReference>
<dbReference type="InterPro" id="IPR045792">
    <property type="entry name" value="DUF6036"/>
</dbReference>
<dbReference type="InterPro" id="IPR043519">
    <property type="entry name" value="NT_sf"/>
</dbReference>
<proteinExistence type="predicted"/>
<evidence type="ECO:0000313" key="2">
    <source>
        <dbReference type="EMBL" id="HCY80720.1"/>
    </source>
</evidence>
<dbReference type="Gene3D" id="3.30.460.40">
    <property type="match status" value="1"/>
</dbReference>
<feature type="domain" description="DUF6036" evidence="1">
    <location>
        <begin position="14"/>
        <end position="152"/>
    </location>
</feature>
<evidence type="ECO:0000313" key="3">
    <source>
        <dbReference type="Proteomes" id="UP000263268"/>
    </source>
</evidence>